<dbReference type="GO" id="GO:0004252">
    <property type="term" value="F:serine-type endopeptidase activity"/>
    <property type="evidence" value="ECO:0007669"/>
    <property type="project" value="InterPro"/>
</dbReference>
<keyword evidence="2" id="KW-1133">Transmembrane helix</keyword>
<feature type="compositionally biased region" description="Pro residues" evidence="1">
    <location>
        <begin position="17"/>
        <end position="26"/>
    </location>
</feature>
<evidence type="ECO:0000313" key="3">
    <source>
        <dbReference type="EMBL" id="SVB39031.1"/>
    </source>
</evidence>
<protein>
    <recommendedName>
        <fullName evidence="4">Serine protease</fullName>
    </recommendedName>
</protein>
<organism evidence="3">
    <name type="scientific">marine metagenome</name>
    <dbReference type="NCBI Taxonomy" id="408172"/>
    <lineage>
        <taxon>unclassified sequences</taxon>
        <taxon>metagenomes</taxon>
        <taxon>ecological metagenomes</taxon>
    </lineage>
</organism>
<dbReference type="InterPro" id="IPR009003">
    <property type="entry name" value="Peptidase_S1_PA"/>
</dbReference>
<feature type="region of interest" description="Disordered" evidence="1">
    <location>
        <begin position="1"/>
        <end position="54"/>
    </location>
</feature>
<dbReference type="GO" id="GO:0006508">
    <property type="term" value="P:proteolysis"/>
    <property type="evidence" value="ECO:0007669"/>
    <property type="project" value="InterPro"/>
</dbReference>
<dbReference type="EMBL" id="UINC01039901">
    <property type="protein sequence ID" value="SVB39031.1"/>
    <property type="molecule type" value="Genomic_DNA"/>
</dbReference>
<dbReference type="InterPro" id="IPR043504">
    <property type="entry name" value="Peptidase_S1_PA_chymotrypsin"/>
</dbReference>
<dbReference type="Pfam" id="PF13365">
    <property type="entry name" value="Trypsin_2"/>
    <property type="match status" value="1"/>
</dbReference>
<dbReference type="InterPro" id="IPR001940">
    <property type="entry name" value="Peptidase_S1C"/>
</dbReference>
<evidence type="ECO:0000256" key="2">
    <source>
        <dbReference type="SAM" id="Phobius"/>
    </source>
</evidence>
<sequence>MGPPPEEPPKRGSLRRSPPPTPPPSAPIIGGVPPRREDHSPPPPLPPGLSTGPTRVQVLARRADTKWGRRSVRILLFFVSPLGIIVALLGVVTGGSDPSGDAEAASTPVVQAEIASTTSRPVVTSTTQLVSTTEPPVRSTSTAVAAPGADVSRLPESVVFIGAFECDQAGSGTIVGDGYHVLTNAHVVESQPGSRCEVGVWFTNSDTEEVYSFDQFGYCVSRCKPDASGEIVAIDSDLDLAVLELRHPRTGARLDAERVGHKAVQLNTEMLALGERIFILGYPGSGGLTITHTSGSYSGLDTRWDHEFYKTDATVNHGNSGGAAFTEDGRFIGVPTAGTLEELECDQSGECLTGDLPYGLIRPSRYAVSLLRQAMDQ</sequence>
<reference evidence="3" key="1">
    <citation type="submission" date="2018-05" db="EMBL/GenBank/DDBJ databases">
        <authorList>
            <person name="Lanie J.A."/>
            <person name="Ng W.-L."/>
            <person name="Kazmierczak K.M."/>
            <person name="Andrzejewski T.M."/>
            <person name="Davidsen T.M."/>
            <person name="Wayne K.J."/>
            <person name="Tettelin H."/>
            <person name="Glass J.I."/>
            <person name="Rusch D."/>
            <person name="Podicherti R."/>
            <person name="Tsui H.-C.T."/>
            <person name="Winkler M.E."/>
        </authorList>
    </citation>
    <scope>NUCLEOTIDE SEQUENCE</scope>
</reference>
<feature type="transmembrane region" description="Helical" evidence="2">
    <location>
        <begin position="71"/>
        <end position="92"/>
    </location>
</feature>
<dbReference type="PANTHER" id="PTHR43019">
    <property type="entry name" value="SERINE ENDOPROTEASE DEGS"/>
    <property type="match status" value="1"/>
</dbReference>
<dbReference type="PANTHER" id="PTHR43019:SF23">
    <property type="entry name" value="PROTEASE DO-LIKE 5, CHLOROPLASTIC"/>
    <property type="match status" value="1"/>
</dbReference>
<dbReference type="Gene3D" id="2.40.10.10">
    <property type="entry name" value="Trypsin-like serine proteases"/>
    <property type="match status" value="2"/>
</dbReference>
<dbReference type="AlphaFoldDB" id="A0A382DMQ2"/>
<evidence type="ECO:0008006" key="4">
    <source>
        <dbReference type="Google" id="ProtNLM"/>
    </source>
</evidence>
<proteinExistence type="predicted"/>
<name>A0A382DMQ2_9ZZZZ</name>
<keyword evidence="2" id="KW-0472">Membrane</keyword>
<accession>A0A382DMQ2</accession>
<dbReference type="PRINTS" id="PR00834">
    <property type="entry name" value="PROTEASES2C"/>
</dbReference>
<gene>
    <name evidence="3" type="ORF">METZ01_LOCUS191885</name>
</gene>
<evidence type="ECO:0000256" key="1">
    <source>
        <dbReference type="SAM" id="MobiDB-lite"/>
    </source>
</evidence>
<dbReference type="SUPFAM" id="SSF50494">
    <property type="entry name" value="Trypsin-like serine proteases"/>
    <property type="match status" value="1"/>
</dbReference>
<keyword evidence="2" id="KW-0812">Transmembrane</keyword>